<gene>
    <name evidence="1" type="ORF">K3G42_005091</name>
</gene>
<evidence type="ECO:0000313" key="2">
    <source>
        <dbReference type="Proteomes" id="UP000827872"/>
    </source>
</evidence>
<comment type="caution">
    <text evidence="1">The sequence shown here is derived from an EMBL/GenBank/DDBJ whole genome shotgun (WGS) entry which is preliminary data.</text>
</comment>
<sequence>MAAPALGVLLGALLALLGGLYLGRYLLYILIINWCRRRLQAELKISSFGFFWIHNLSLKFQEEQQTVEIDSIWVSSKLLNHDVPRYLALCFGDVRIRMDLQKAPGFQPPALEGPTQEDAEPSKVLSLGPSLLRLLSQLFSVHVNSVNIMVLHVAASESLWHVQIARTSLLLGCDGRCMACEVTFSQVNSKVLKSSQQVIYRVLHWQGRDPLKDPELPPSTLSLASLQYAPSGVRVELENTTVVLSMNSQKRHLTWTLKRLQFVSQCDREQMPLRSFTPSCDLPQMNVEIVLEDGLLLSQSRQRIVCLSMLQASLQVMAIDISVVVTLNTCIVHYRHQEFSQWLAMLALAQQQAWLPTPASSGGGGSRRMPQILATIILSASISNVSLSVQLGDMLPFAFGFHSVSVDYQHLRPQSVHQRAVLVVDHFCWRVGADSHIQRAPHPPNMHVWGEALILDSFSVQGSYNQPLGTSSAHADTLFLDCTLRGLQVECSDTCLECLSRVLSLLHPRNAETKESLELRFSGFEALVGVLCNSHQRRAAEVRVDTLTVLGSAESCTVSFHGVALALVKSVTEKMQACCKAPAIPNPVASLSALSVTYRSSICFLEVQCGESLGILWSPPDHMYLFHHFLATLQCYKMLQGMLQTTRAPALQGPEGTDEASGTEGFPSKRFLGLTLELSSLKVTAFVSEIHYLSLAAERVQVNRHGASLHAYCPGLAAGFDGNGIFAFKEVEVQALPELEEMILHRGPFPALTSLRNRAWVFSCSSVAVEFPYQYDFSATLDEALGVQKWLKGLHYANRDADREPVLPPDLLLKVRQFSWVFLDDVFEVKLRDNYELMKDESKESAKRLALLDAKVAALRKQHGELLPARKIEELYASLEKKNIEIYIQRSHRLYGNTPMRKALLTWTLSDLELVALADQSFHGAERVLQQVRELDDVSPFPPEGLELITHWCRMVKGSVKTFLVRIRDYPRYLFEIRDWSLSGRLAGAEQRGPPCSRRRQVLQLGAPWGDVTVERNLPPLKFYHDFHSEVFQYTIVWGPCWDPAWTLIGQAVDLLAKPSDDPSPPLPWWDKSRLLFHGNWRMEIEQANLHQVATEDPYNTTENMHWEWSRLSFHWTPSQFVFRGDLDVNVRTASKYDDCCFLHLPQLCMTLDLTWLCHGNPHDHHSVKARP</sequence>
<dbReference type="EMBL" id="CM037629">
    <property type="protein sequence ID" value="KAH7990286.1"/>
    <property type="molecule type" value="Genomic_DNA"/>
</dbReference>
<protein>
    <submittedName>
        <fullName evidence="1">Uncharacterized protein</fullName>
    </submittedName>
</protein>
<proteinExistence type="predicted"/>
<name>A0ACB8EDV9_9SAUR</name>
<dbReference type="Proteomes" id="UP000827872">
    <property type="component" value="Linkage Group LG16"/>
</dbReference>
<evidence type="ECO:0000313" key="1">
    <source>
        <dbReference type="EMBL" id="KAH7990286.1"/>
    </source>
</evidence>
<keyword evidence="2" id="KW-1185">Reference proteome</keyword>
<reference evidence="1" key="1">
    <citation type="submission" date="2021-08" db="EMBL/GenBank/DDBJ databases">
        <title>The first chromosome-level gecko genome reveals the dynamic sex chromosomes of Neotropical dwarf geckos (Sphaerodactylidae: Sphaerodactylus).</title>
        <authorList>
            <person name="Pinto B.J."/>
            <person name="Keating S.E."/>
            <person name="Gamble T."/>
        </authorList>
    </citation>
    <scope>NUCLEOTIDE SEQUENCE</scope>
    <source>
        <strain evidence="1">TG3544</strain>
    </source>
</reference>
<accession>A0ACB8EDV9</accession>
<organism evidence="1 2">
    <name type="scientific">Sphaerodactylus townsendi</name>
    <dbReference type="NCBI Taxonomy" id="933632"/>
    <lineage>
        <taxon>Eukaryota</taxon>
        <taxon>Metazoa</taxon>
        <taxon>Chordata</taxon>
        <taxon>Craniata</taxon>
        <taxon>Vertebrata</taxon>
        <taxon>Euteleostomi</taxon>
        <taxon>Lepidosauria</taxon>
        <taxon>Squamata</taxon>
        <taxon>Bifurcata</taxon>
        <taxon>Gekkota</taxon>
        <taxon>Sphaerodactylidae</taxon>
        <taxon>Sphaerodactylus</taxon>
    </lineage>
</organism>